<sequence length="301" mass="33768">MSRQEEVEPGQGSLVWAEFLPEEGVLLLRVLTPEEVFRLIYGSIGQTMEIKLSTLRDELSPEIVDNAIQGIVQGLTGESESSSRSPLTPQKGKLCRSAMWKKIKQLYHKLNLFEPSMGGACGLKLPTPKLKRPKRKGRQKKASEKKTSEPDLEEEEEEEQVTGCFLRFAEMHNHSGSRTFQRPCCSITKRRVLTFISIFIESRCDIQTLWTVTAPQRVKQWGGEAEPAALRLRSQGTPVYFKGQRVAGSRLLVCLRAQLSRLSADASSRGPGRAIRLAADRFWSRNLFSDAEIIRASLGPP</sequence>
<accession>A0A834C3J0</accession>
<organism evidence="2 3">
    <name type="scientific">Oryzias melastigma</name>
    <name type="common">Marine medaka</name>
    <dbReference type="NCBI Taxonomy" id="30732"/>
    <lineage>
        <taxon>Eukaryota</taxon>
        <taxon>Metazoa</taxon>
        <taxon>Chordata</taxon>
        <taxon>Craniata</taxon>
        <taxon>Vertebrata</taxon>
        <taxon>Euteleostomi</taxon>
        <taxon>Actinopterygii</taxon>
        <taxon>Neopterygii</taxon>
        <taxon>Teleostei</taxon>
        <taxon>Neoteleostei</taxon>
        <taxon>Acanthomorphata</taxon>
        <taxon>Ovalentaria</taxon>
        <taxon>Atherinomorphae</taxon>
        <taxon>Beloniformes</taxon>
        <taxon>Adrianichthyidae</taxon>
        <taxon>Oryziinae</taxon>
        <taxon>Oryzias</taxon>
    </lineage>
</organism>
<proteinExistence type="predicted"/>
<comment type="caution">
    <text evidence="2">The sequence shown here is derived from an EMBL/GenBank/DDBJ whole genome shotgun (WGS) entry which is preliminary data.</text>
</comment>
<evidence type="ECO:0000313" key="3">
    <source>
        <dbReference type="Proteomes" id="UP000646548"/>
    </source>
</evidence>
<reference evidence="2" key="1">
    <citation type="journal article" name="BMC Genomics">
        <title>Long-read sequencing and de novo genome assembly of marine medaka (Oryzias melastigma).</title>
        <authorList>
            <person name="Liang P."/>
            <person name="Saqib H.S.A."/>
            <person name="Ni X."/>
            <person name="Shen Y."/>
        </authorList>
    </citation>
    <scope>NUCLEOTIDE SEQUENCE</scope>
    <source>
        <strain evidence="2">Bigg-433</strain>
    </source>
</reference>
<name>A0A834C3J0_ORYME</name>
<feature type="compositionally biased region" description="Basic residues" evidence="1">
    <location>
        <begin position="129"/>
        <end position="140"/>
    </location>
</feature>
<gene>
    <name evidence="2" type="ORF">FQA47_021920</name>
</gene>
<evidence type="ECO:0000313" key="2">
    <source>
        <dbReference type="EMBL" id="KAF6722110.1"/>
    </source>
</evidence>
<dbReference type="EMBL" id="WKFB01000470">
    <property type="protein sequence ID" value="KAF6722110.1"/>
    <property type="molecule type" value="Genomic_DNA"/>
</dbReference>
<dbReference type="Proteomes" id="UP000646548">
    <property type="component" value="Unassembled WGS sequence"/>
</dbReference>
<feature type="region of interest" description="Disordered" evidence="1">
    <location>
        <begin position="124"/>
        <end position="156"/>
    </location>
</feature>
<dbReference type="AlphaFoldDB" id="A0A834C3J0"/>
<evidence type="ECO:0000256" key="1">
    <source>
        <dbReference type="SAM" id="MobiDB-lite"/>
    </source>
</evidence>
<protein>
    <submittedName>
        <fullName evidence="2">Uncharacterized protein</fullName>
    </submittedName>
</protein>